<protein>
    <recommendedName>
        <fullName evidence="2 8">Biotin carboxyl carrier protein of acetyl-CoA carboxylase</fullName>
    </recommendedName>
</protein>
<evidence type="ECO:0000256" key="2">
    <source>
        <dbReference type="ARBA" id="ARBA00017562"/>
    </source>
</evidence>
<keyword evidence="5 8" id="KW-0443">Lipid metabolism</keyword>
<dbReference type="InterPro" id="IPR011053">
    <property type="entry name" value="Single_hybrid_motif"/>
</dbReference>
<reference evidence="11" key="1">
    <citation type="journal article" date="2020" name="mSystems">
        <title>Genome- and Community-Level Interaction Insights into Carbon Utilization and Element Cycling Functions of Hydrothermarchaeota in Hydrothermal Sediment.</title>
        <authorList>
            <person name="Zhou Z."/>
            <person name="Liu Y."/>
            <person name="Xu W."/>
            <person name="Pan J."/>
            <person name="Luo Z.H."/>
            <person name="Li M."/>
        </authorList>
    </citation>
    <scope>NUCLEOTIDE SEQUENCE [LARGE SCALE GENOMIC DNA]</scope>
    <source>
        <strain evidence="11">HyVt-92</strain>
    </source>
</reference>
<organism evidence="11">
    <name type="scientific">Aerophobetes bacterium</name>
    <dbReference type="NCBI Taxonomy" id="2030807"/>
    <lineage>
        <taxon>Bacteria</taxon>
        <taxon>Candidatus Aerophobota</taxon>
    </lineage>
</organism>
<dbReference type="SUPFAM" id="SSF51230">
    <property type="entry name" value="Single hybrid motif"/>
    <property type="match status" value="1"/>
</dbReference>
<evidence type="ECO:0000259" key="10">
    <source>
        <dbReference type="PROSITE" id="PS50968"/>
    </source>
</evidence>
<dbReference type="AlphaFoldDB" id="A0A7V5LYW9"/>
<dbReference type="InterPro" id="IPR001249">
    <property type="entry name" value="AcCoA_biotinCC"/>
</dbReference>
<comment type="caution">
    <text evidence="11">The sequence shown here is derived from an EMBL/GenBank/DDBJ whole genome shotgun (WGS) entry which is preliminary data.</text>
</comment>
<dbReference type="InterPro" id="IPR050709">
    <property type="entry name" value="Biotin_Carboxyl_Carrier/Decarb"/>
</dbReference>
<keyword evidence="6 8" id="KW-0275">Fatty acid biosynthesis</keyword>
<feature type="region of interest" description="Disordered" evidence="9">
    <location>
        <begin position="37"/>
        <end position="67"/>
    </location>
</feature>
<name>A0A7V5LYW9_UNCAE</name>
<dbReference type="PANTHER" id="PTHR45266">
    <property type="entry name" value="OXALOACETATE DECARBOXYLASE ALPHA CHAIN"/>
    <property type="match status" value="1"/>
</dbReference>
<keyword evidence="3 8" id="KW-0444">Lipid biosynthesis</keyword>
<dbReference type="Pfam" id="PF00364">
    <property type="entry name" value="Biotin_lipoyl"/>
    <property type="match status" value="1"/>
</dbReference>
<keyword evidence="4 8" id="KW-0276">Fatty acid metabolism</keyword>
<dbReference type="InterPro" id="IPR001882">
    <property type="entry name" value="Biotin_BS"/>
</dbReference>
<dbReference type="PANTHER" id="PTHR45266:SF3">
    <property type="entry name" value="OXALOACETATE DECARBOXYLASE ALPHA CHAIN"/>
    <property type="match status" value="1"/>
</dbReference>
<evidence type="ECO:0000256" key="8">
    <source>
        <dbReference type="RuleBase" id="RU364072"/>
    </source>
</evidence>
<proteinExistence type="predicted"/>
<dbReference type="CDD" id="cd06850">
    <property type="entry name" value="biotinyl_domain"/>
    <property type="match status" value="1"/>
</dbReference>
<evidence type="ECO:0000256" key="4">
    <source>
        <dbReference type="ARBA" id="ARBA00022832"/>
    </source>
</evidence>
<dbReference type="EMBL" id="DRTT01000010">
    <property type="protein sequence ID" value="HHF97950.1"/>
    <property type="molecule type" value="Genomic_DNA"/>
</dbReference>
<dbReference type="GO" id="GO:0009317">
    <property type="term" value="C:acetyl-CoA carboxylase complex"/>
    <property type="evidence" value="ECO:0007669"/>
    <property type="project" value="InterPro"/>
</dbReference>
<comment type="pathway">
    <text evidence="1 8">Lipid metabolism; fatty acid biosynthesis.</text>
</comment>
<gene>
    <name evidence="11" type="primary">accB</name>
    <name evidence="11" type="ORF">ENL39_00475</name>
</gene>
<dbReference type="GO" id="GO:0003989">
    <property type="term" value="F:acetyl-CoA carboxylase activity"/>
    <property type="evidence" value="ECO:0007669"/>
    <property type="project" value="InterPro"/>
</dbReference>
<accession>A0A7V5LYW9</accession>
<sequence>MDLEELKKIVGIFESSSLSELEIEERGVRLRLVKKTAEHTNEKKTLPQEREEARQVVEEEKKEEKEGGKEFFVRSPLVGTFYRARSPGEEPLVEVGEYVRPGQPLCIIEAMKVMNEVTSDVAGRVKEILVENGQPVEYDQELFVIEIEKEEE</sequence>
<evidence type="ECO:0000256" key="1">
    <source>
        <dbReference type="ARBA" id="ARBA00005194"/>
    </source>
</evidence>
<dbReference type="FunFam" id="2.40.50.100:FF:000003">
    <property type="entry name" value="Acetyl-CoA carboxylase biotin carboxyl carrier protein"/>
    <property type="match status" value="1"/>
</dbReference>
<evidence type="ECO:0000256" key="7">
    <source>
        <dbReference type="ARBA" id="ARBA00023267"/>
    </source>
</evidence>
<evidence type="ECO:0000256" key="3">
    <source>
        <dbReference type="ARBA" id="ARBA00022516"/>
    </source>
</evidence>
<dbReference type="GO" id="GO:0006633">
    <property type="term" value="P:fatty acid biosynthetic process"/>
    <property type="evidence" value="ECO:0007669"/>
    <property type="project" value="UniProtKB-UniPathway"/>
</dbReference>
<dbReference type="PRINTS" id="PR01071">
    <property type="entry name" value="ACOABIOTINCC"/>
</dbReference>
<evidence type="ECO:0000256" key="9">
    <source>
        <dbReference type="SAM" id="MobiDB-lite"/>
    </source>
</evidence>
<feature type="domain" description="Lipoyl-binding" evidence="10">
    <location>
        <begin position="70"/>
        <end position="146"/>
    </location>
</feature>
<dbReference type="Gene3D" id="2.40.50.100">
    <property type="match status" value="1"/>
</dbReference>
<evidence type="ECO:0000256" key="5">
    <source>
        <dbReference type="ARBA" id="ARBA00023098"/>
    </source>
</evidence>
<dbReference type="PROSITE" id="PS00188">
    <property type="entry name" value="BIOTIN"/>
    <property type="match status" value="1"/>
</dbReference>
<evidence type="ECO:0000256" key="6">
    <source>
        <dbReference type="ARBA" id="ARBA00023160"/>
    </source>
</evidence>
<evidence type="ECO:0000313" key="11">
    <source>
        <dbReference type="EMBL" id="HHF97950.1"/>
    </source>
</evidence>
<dbReference type="InterPro" id="IPR000089">
    <property type="entry name" value="Biotin_lipoyl"/>
</dbReference>
<dbReference type="PROSITE" id="PS50968">
    <property type="entry name" value="BIOTINYL_LIPOYL"/>
    <property type="match status" value="1"/>
</dbReference>
<dbReference type="NCBIfam" id="TIGR00531">
    <property type="entry name" value="BCCP"/>
    <property type="match status" value="1"/>
</dbReference>
<dbReference type="UniPathway" id="UPA00094"/>
<keyword evidence="7 8" id="KW-0092">Biotin</keyword>
<comment type="function">
    <text evidence="8">This protein is a component of the acetyl coenzyme A carboxylase complex; first, biotin carboxylase catalyzes the carboxylation of the carrier protein and then the transcarboxylase transfers the carboxyl group to form malonyl-CoA.</text>
</comment>
<dbReference type="Proteomes" id="UP000886070">
    <property type="component" value="Unassembled WGS sequence"/>
</dbReference>